<dbReference type="Gene3D" id="3.90.1150.160">
    <property type="match status" value="1"/>
</dbReference>
<organism evidence="9 10">
    <name type="scientific">Skeletonema marinoi</name>
    <dbReference type="NCBI Taxonomy" id="267567"/>
    <lineage>
        <taxon>Eukaryota</taxon>
        <taxon>Sar</taxon>
        <taxon>Stramenopiles</taxon>
        <taxon>Ochrophyta</taxon>
        <taxon>Bacillariophyta</taxon>
        <taxon>Coscinodiscophyceae</taxon>
        <taxon>Thalassiosirophycidae</taxon>
        <taxon>Thalassiosirales</taxon>
        <taxon>Skeletonemataceae</taxon>
        <taxon>Skeletonema</taxon>
        <taxon>Skeletonema marinoi-dohrnii complex</taxon>
    </lineage>
</organism>
<comment type="catalytic activity">
    <reaction evidence="6">
        <text>L-glutamate + H(+) = 4-aminobutanoate + CO2</text>
        <dbReference type="Rhea" id="RHEA:17785"/>
        <dbReference type="ChEBI" id="CHEBI:15378"/>
        <dbReference type="ChEBI" id="CHEBI:16526"/>
        <dbReference type="ChEBI" id="CHEBI:29985"/>
        <dbReference type="ChEBI" id="CHEBI:59888"/>
        <dbReference type="EC" id="4.1.1.15"/>
    </reaction>
</comment>
<evidence type="ECO:0000256" key="8">
    <source>
        <dbReference type="RuleBase" id="RU000382"/>
    </source>
</evidence>
<dbReference type="GO" id="GO:0006538">
    <property type="term" value="P:L-glutamate catabolic process"/>
    <property type="evidence" value="ECO:0007669"/>
    <property type="project" value="TreeGrafter"/>
</dbReference>
<dbReference type="GO" id="GO:0005829">
    <property type="term" value="C:cytosol"/>
    <property type="evidence" value="ECO:0007669"/>
    <property type="project" value="TreeGrafter"/>
</dbReference>
<dbReference type="EMBL" id="JATAAI010000007">
    <property type="protein sequence ID" value="KAK1744259.1"/>
    <property type="molecule type" value="Genomic_DNA"/>
</dbReference>
<protein>
    <recommendedName>
        <fullName evidence="3">glutamate decarboxylase</fullName>
        <ecNumber evidence="3">4.1.1.15</ecNumber>
    </recommendedName>
</protein>
<dbReference type="GO" id="GO:0004351">
    <property type="term" value="F:glutamate decarboxylase activity"/>
    <property type="evidence" value="ECO:0007669"/>
    <property type="project" value="UniProtKB-EC"/>
</dbReference>
<comment type="caution">
    <text evidence="9">The sequence shown here is derived from an EMBL/GenBank/DDBJ whole genome shotgun (WGS) entry which is preliminary data.</text>
</comment>
<proteinExistence type="inferred from homology"/>
<evidence type="ECO:0000256" key="7">
    <source>
        <dbReference type="PIRSR" id="PIRSR602129-50"/>
    </source>
</evidence>
<dbReference type="Pfam" id="PF00282">
    <property type="entry name" value="Pyridoxal_deC"/>
    <property type="match status" value="1"/>
</dbReference>
<comment type="similarity">
    <text evidence="2 8">Belongs to the group II decarboxylase family.</text>
</comment>
<keyword evidence="5 8" id="KW-0456">Lyase</keyword>
<dbReference type="GO" id="GO:0030170">
    <property type="term" value="F:pyridoxal phosphate binding"/>
    <property type="evidence" value="ECO:0007669"/>
    <property type="project" value="InterPro"/>
</dbReference>
<evidence type="ECO:0000256" key="2">
    <source>
        <dbReference type="ARBA" id="ARBA00009533"/>
    </source>
</evidence>
<keyword evidence="10" id="KW-1185">Reference proteome</keyword>
<gene>
    <name evidence="9" type="ORF">QTG54_004792</name>
</gene>
<evidence type="ECO:0000313" key="9">
    <source>
        <dbReference type="EMBL" id="KAK1744259.1"/>
    </source>
</evidence>
<dbReference type="AlphaFoldDB" id="A0AAD8YEU1"/>
<evidence type="ECO:0000256" key="4">
    <source>
        <dbReference type="ARBA" id="ARBA00022898"/>
    </source>
</evidence>
<dbReference type="PANTHER" id="PTHR43321">
    <property type="entry name" value="GLUTAMATE DECARBOXYLASE"/>
    <property type="match status" value="1"/>
</dbReference>
<keyword evidence="4 7" id="KW-0663">Pyridoxal phosphate</keyword>
<dbReference type="InterPro" id="IPR015424">
    <property type="entry name" value="PyrdxlP-dep_Trfase"/>
</dbReference>
<dbReference type="PANTHER" id="PTHR43321:SF3">
    <property type="entry name" value="GLUTAMATE DECARBOXYLASE"/>
    <property type="match status" value="1"/>
</dbReference>
<dbReference type="InterPro" id="IPR015421">
    <property type="entry name" value="PyrdxlP-dep_Trfase_major"/>
</dbReference>
<feature type="modified residue" description="N6-(pyridoxal phosphate)lysine" evidence="7">
    <location>
        <position position="341"/>
    </location>
</feature>
<dbReference type="Proteomes" id="UP001224775">
    <property type="component" value="Unassembled WGS sequence"/>
</dbReference>
<accession>A0AAD8YEU1</accession>
<evidence type="ECO:0000256" key="5">
    <source>
        <dbReference type="ARBA" id="ARBA00023239"/>
    </source>
</evidence>
<dbReference type="SUPFAM" id="SSF53383">
    <property type="entry name" value="PLP-dependent transferases"/>
    <property type="match status" value="1"/>
</dbReference>
<evidence type="ECO:0000313" key="10">
    <source>
        <dbReference type="Proteomes" id="UP001224775"/>
    </source>
</evidence>
<dbReference type="EC" id="4.1.1.15" evidence="3"/>
<dbReference type="Gene3D" id="3.40.640.10">
    <property type="entry name" value="Type I PLP-dependent aspartate aminotransferase-like (Major domain)"/>
    <property type="match status" value="1"/>
</dbReference>
<sequence>MKIPPIHFKTMSSDTSAASGTAASDTAASDQAGEVAALKKELAETRELVSLLADRIKHGESFDTTYAASSYASIAHDFNSIPLRGMPAKHVASMIEDVHLCDFNPLLNTSSYVNVTSEPEEKAVAAMGAQINIADASVYPASIELHDKVVNMIATMWNAPEPANGGKYYAGAGTVGSTEGCLLAGLALKFRWRAWYKEKHGLSDQQVLGVRPNLVISSIYQAAWEKFFRFFDVEAKVVKPNLVRDKMAVNAHDLVSLCDEKTIAVVGILGNHYNGMYDPIWEIDEEIEKLNAEKGWQIGIHVDGASGGFIAPFQEMSGKGTPAPYDFRLKNVLTMSGSGHKFGESICGTGWVVFRQREGLASHVATTVTYLGGSSDSLTLNFSRPASGPYVQFYKLLRLGQEGYMNKVENQMGVTSYLRHFLSNLKHPSGKPRFQILDGGDTCCLPVVAARLNPELNLHYDDIDLQHCLSESHWYVSGYSLGFENPMNDKFEKLCNDVNETTTMFRIVVKSNLTRNLAENLAGNIEKILSVLDDLDAGYESIHSRLAGLAVKDEEDISIQDLREFSDSIGELPSRGLNKSLKSQFIQQSFRKKKQKRSSILAQNIC</sequence>
<comment type="cofactor">
    <cofactor evidence="1 7 8">
        <name>pyridoxal 5'-phosphate</name>
        <dbReference type="ChEBI" id="CHEBI:597326"/>
    </cofactor>
</comment>
<dbReference type="InterPro" id="IPR002129">
    <property type="entry name" value="PyrdxlP-dep_de-COase"/>
</dbReference>
<evidence type="ECO:0000256" key="1">
    <source>
        <dbReference type="ARBA" id="ARBA00001933"/>
    </source>
</evidence>
<reference evidence="9" key="1">
    <citation type="submission" date="2023-06" db="EMBL/GenBank/DDBJ databases">
        <title>Survivors Of The Sea: Transcriptome response of Skeletonema marinoi to long-term dormancy.</title>
        <authorList>
            <person name="Pinder M.I.M."/>
            <person name="Kourtchenko O."/>
            <person name="Robertson E.K."/>
            <person name="Larsson T."/>
            <person name="Maumus F."/>
            <person name="Osuna-Cruz C.M."/>
            <person name="Vancaester E."/>
            <person name="Stenow R."/>
            <person name="Vandepoele K."/>
            <person name="Ploug H."/>
            <person name="Bruchert V."/>
            <person name="Godhe A."/>
            <person name="Topel M."/>
        </authorList>
    </citation>
    <scope>NUCLEOTIDE SEQUENCE</scope>
    <source>
        <strain evidence="9">R05AC</strain>
    </source>
</reference>
<name>A0AAD8YEU1_9STRA</name>
<evidence type="ECO:0000256" key="6">
    <source>
        <dbReference type="ARBA" id="ARBA00048868"/>
    </source>
</evidence>
<dbReference type="InterPro" id="IPR010107">
    <property type="entry name" value="Glutamate_decarboxylase"/>
</dbReference>
<evidence type="ECO:0000256" key="3">
    <source>
        <dbReference type="ARBA" id="ARBA00012421"/>
    </source>
</evidence>